<dbReference type="InterPro" id="IPR012296">
    <property type="entry name" value="Nuclease_put_TT1808"/>
</dbReference>
<dbReference type="RefSeq" id="WP_096829836.1">
    <property type="nucleotide sequence ID" value="NZ_NXIB02000016.1"/>
</dbReference>
<keyword evidence="2" id="KW-0255">Endonuclease</keyword>
<sequence length="222" mass="25534">MQTQVRHTVFELNQLIVPPGNKVRLQNVSWEMYESILEELGEGYAVRLAYYKGTLEIRMPLPKHEKAKSLIGYLVNVLLEELNIDCEVLGSTTFKRQDMQTGVEPDDCFYIQNQGAVRGKDRLDLTVDPPPDLAIEIDNSSQTSLNCYEALGVPELWRYDGEVLKIYRLQEGKYTESSTSQNFPDFPIIDLIPQYVDRSKTEGRSPTIRAFRAWVREQLQAK</sequence>
<dbReference type="PANTHER" id="PTHR47152:SF1">
    <property type="entry name" value="SLL1186 PROTEIN"/>
    <property type="match status" value="1"/>
</dbReference>
<protein>
    <submittedName>
        <fullName evidence="2">Uma2 family endonuclease</fullName>
    </submittedName>
</protein>
<evidence type="ECO:0000313" key="3">
    <source>
        <dbReference type="Proteomes" id="UP000226442"/>
    </source>
</evidence>
<dbReference type="SUPFAM" id="SSF52980">
    <property type="entry name" value="Restriction endonuclease-like"/>
    <property type="match status" value="1"/>
</dbReference>
<accession>A0A2G4F4E0</accession>
<evidence type="ECO:0000313" key="2">
    <source>
        <dbReference type="EMBL" id="PHX56608.1"/>
    </source>
</evidence>
<dbReference type="InterPro" id="IPR008538">
    <property type="entry name" value="Uma2"/>
</dbReference>
<dbReference type="Gene3D" id="3.90.1570.10">
    <property type="entry name" value="tt1808, chain A"/>
    <property type="match status" value="1"/>
</dbReference>
<dbReference type="Pfam" id="PF05685">
    <property type="entry name" value="Uma2"/>
    <property type="match status" value="1"/>
</dbReference>
<dbReference type="PANTHER" id="PTHR47152">
    <property type="entry name" value="SLR2084 PROTEIN-RELATED"/>
    <property type="match status" value="1"/>
</dbReference>
<dbReference type="AlphaFoldDB" id="A0A2G4F4E0"/>
<dbReference type="GO" id="GO:0004519">
    <property type="term" value="F:endonuclease activity"/>
    <property type="evidence" value="ECO:0007669"/>
    <property type="project" value="UniProtKB-KW"/>
</dbReference>
<keyword evidence="2" id="KW-0540">Nuclease</keyword>
<evidence type="ECO:0000259" key="1">
    <source>
        <dbReference type="Pfam" id="PF05685"/>
    </source>
</evidence>
<dbReference type="OrthoDB" id="427876at2"/>
<dbReference type="EMBL" id="NXIB02000016">
    <property type="protein sequence ID" value="PHX56608.1"/>
    <property type="molecule type" value="Genomic_DNA"/>
</dbReference>
<feature type="domain" description="Putative restriction endonuclease" evidence="1">
    <location>
        <begin position="31"/>
        <end position="184"/>
    </location>
</feature>
<dbReference type="Proteomes" id="UP000226442">
    <property type="component" value="Unassembled WGS sequence"/>
</dbReference>
<dbReference type="InterPro" id="IPR011335">
    <property type="entry name" value="Restrct_endonuc-II-like"/>
</dbReference>
<gene>
    <name evidence="2" type="ORF">CP500_004545</name>
</gene>
<reference evidence="2" key="1">
    <citation type="submission" date="2017-10" db="EMBL/GenBank/DDBJ databases">
        <title>Draft genome sequence of the planktic cyanobacteria Tychonema bourrellyi isolated from alpine lentic freshwater.</title>
        <authorList>
            <person name="Tett A."/>
            <person name="Armanini F."/>
            <person name="Asnicar F."/>
            <person name="Boscaini A."/>
            <person name="Pasolli E."/>
            <person name="Zolfo M."/>
            <person name="Donati C."/>
            <person name="Salmaso N."/>
            <person name="Segata N."/>
        </authorList>
    </citation>
    <scope>NUCLEOTIDE SEQUENCE</scope>
    <source>
        <strain evidence="2">FEM_GT703</strain>
    </source>
</reference>
<keyword evidence="2" id="KW-0378">Hydrolase</keyword>
<keyword evidence="3" id="KW-1185">Reference proteome</keyword>
<name>A0A2G4F4E0_9CYAN</name>
<dbReference type="CDD" id="cd06260">
    <property type="entry name" value="DUF820-like"/>
    <property type="match status" value="1"/>
</dbReference>
<comment type="caution">
    <text evidence="2">The sequence shown here is derived from an EMBL/GenBank/DDBJ whole genome shotgun (WGS) entry which is preliminary data.</text>
</comment>
<organism evidence="2 3">
    <name type="scientific">Tychonema bourrellyi FEM_GT703</name>
    <dbReference type="NCBI Taxonomy" id="2040638"/>
    <lineage>
        <taxon>Bacteria</taxon>
        <taxon>Bacillati</taxon>
        <taxon>Cyanobacteriota</taxon>
        <taxon>Cyanophyceae</taxon>
        <taxon>Oscillatoriophycideae</taxon>
        <taxon>Oscillatoriales</taxon>
        <taxon>Microcoleaceae</taxon>
        <taxon>Tychonema</taxon>
    </lineage>
</organism>
<proteinExistence type="predicted"/>